<reference evidence="2 3" key="1">
    <citation type="journal article" date="2014" name="Agronomy (Basel)">
        <title>A Draft Genome Sequence for Ensete ventricosum, the Drought-Tolerant Tree Against Hunger.</title>
        <authorList>
            <person name="Harrison J."/>
            <person name="Moore K.A."/>
            <person name="Paszkiewicz K."/>
            <person name="Jones T."/>
            <person name="Grant M."/>
            <person name="Ambacheew D."/>
            <person name="Muzemil S."/>
            <person name="Studholme D.J."/>
        </authorList>
    </citation>
    <scope>NUCLEOTIDE SEQUENCE [LARGE SCALE GENOMIC DNA]</scope>
</reference>
<dbReference type="AlphaFoldDB" id="A0A426WZD8"/>
<protein>
    <submittedName>
        <fullName evidence="2">Uncharacterized protein</fullName>
    </submittedName>
</protein>
<evidence type="ECO:0000313" key="2">
    <source>
        <dbReference type="EMBL" id="RRT32588.1"/>
    </source>
</evidence>
<evidence type="ECO:0000256" key="1">
    <source>
        <dbReference type="SAM" id="MobiDB-lite"/>
    </source>
</evidence>
<dbReference type="EMBL" id="AMZH03031359">
    <property type="protein sequence ID" value="RRT32588.1"/>
    <property type="molecule type" value="Genomic_DNA"/>
</dbReference>
<proteinExistence type="predicted"/>
<organism evidence="2 3">
    <name type="scientific">Ensete ventricosum</name>
    <name type="common">Abyssinian banana</name>
    <name type="synonym">Musa ensete</name>
    <dbReference type="NCBI Taxonomy" id="4639"/>
    <lineage>
        <taxon>Eukaryota</taxon>
        <taxon>Viridiplantae</taxon>
        <taxon>Streptophyta</taxon>
        <taxon>Embryophyta</taxon>
        <taxon>Tracheophyta</taxon>
        <taxon>Spermatophyta</taxon>
        <taxon>Magnoliopsida</taxon>
        <taxon>Liliopsida</taxon>
        <taxon>Zingiberales</taxon>
        <taxon>Musaceae</taxon>
        <taxon>Ensete</taxon>
    </lineage>
</organism>
<feature type="region of interest" description="Disordered" evidence="1">
    <location>
        <begin position="1"/>
        <end position="84"/>
    </location>
</feature>
<gene>
    <name evidence="2" type="ORF">B296_00054293</name>
</gene>
<dbReference type="Proteomes" id="UP000287651">
    <property type="component" value="Unassembled WGS sequence"/>
</dbReference>
<feature type="compositionally biased region" description="Basic and acidic residues" evidence="1">
    <location>
        <begin position="139"/>
        <end position="155"/>
    </location>
</feature>
<name>A0A426WZD8_ENSVE</name>
<sequence length="308" mass="34558">VEVVRRFFSSRPSDEDPTAVSLSELEDWRPRTVTGVSGLDATPIPDESSQPSVAVTDQRHGVSPGGEIDETDGGDHVVGLRGEERRDGAPAMLLVFGTRQRVLEIELHCSSSSSIVCLTDRRGEREGKGRVFRMRKGERKPLQRNTRDAGDGEREREREREKCACFIGERTVERDFHHFALLLTHPLQLSDYRFLAVLSLLVLLFSLSKLLWTAEERNVKVISKPFFDVKEKQRNVVMGDCNRVGIGREGEGRGNGRCREKGTGVAVVWGLKGWGCCLGPQAQRQRRQRQQQQKQRGFGCLTSALAEC</sequence>
<feature type="region of interest" description="Disordered" evidence="1">
    <location>
        <begin position="136"/>
        <end position="155"/>
    </location>
</feature>
<evidence type="ECO:0000313" key="3">
    <source>
        <dbReference type="Proteomes" id="UP000287651"/>
    </source>
</evidence>
<feature type="non-terminal residue" evidence="2">
    <location>
        <position position="1"/>
    </location>
</feature>
<accession>A0A426WZD8</accession>
<comment type="caution">
    <text evidence="2">The sequence shown here is derived from an EMBL/GenBank/DDBJ whole genome shotgun (WGS) entry which is preliminary data.</text>
</comment>